<feature type="region of interest" description="Disordered" evidence="1">
    <location>
        <begin position="37"/>
        <end position="87"/>
    </location>
</feature>
<comment type="caution">
    <text evidence="4">The sequence shown here is derived from an EMBL/GenBank/DDBJ whole genome shotgun (WGS) entry which is preliminary data.</text>
</comment>
<dbReference type="InterPro" id="IPR025392">
    <property type="entry name" value="DUF4124"/>
</dbReference>
<protein>
    <submittedName>
        <fullName evidence="4">DUF4124 domain-containing protein</fullName>
    </submittedName>
</protein>
<keyword evidence="5" id="KW-1185">Reference proteome</keyword>
<evidence type="ECO:0000256" key="1">
    <source>
        <dbReference type="SAM" id="MobiDB-lite"/>
    </source>
</evidence>
<dbReference type="Proteomes" id="UP000315235">
    <property type="component" value="Unassembled WGS sequence"/>
</dbReference>
<dbReference type="Pfam" id="PF13511">
    <property type="entry name" value="DUF4124"/>
    <property type="match status" value="1"/>
</dbReference>
<gene>
    <name evidence="4" type="ORF">FM069_20375</name>
</gene>
<reference evidence="4 5" key="1">
    <citation type="submission" date="2019-07" db="EMBL/GenBank/DDBJ databases">
        <title>Pseudomonas mangiferae sp. nov., isolated from bark of mango tree in Thailand.</title>
        <authorList>
            <person name="Srisuk N."/>
            <person name="Anurat P."/>
        </authorList>
    </citation>
    <scope>NUCLEOTIDE SEQUENCE [LARGE SCALE GENOMIC DNA]</scope>
    <source>
        <strain evidence="4 5">DMKU_BBB3-04</strain>
    </source>
</reference>
<evidence type="ECO:0000259" key="3">
    <source>
        <dbReference type="Pfam" id="PF13511"/>
    </source>
</evidence>
<dbReference type="AlphaFoldDB" id="A0A553GTV8"/>
<accession>A0A553GTV8</accession>
<evidence type="ECO:0000313" key="4">
    <source>
        <dbReference type="EMBL" id="TRX72948.1"/>
    </source>
</evidence>
<feature type="domain" description="DUF4124" evidence="3">
    <location>
        <begin position="10"/>
        <end position="64"/>
    </location>
</feature>
<evidence type="ECO:0000313" key="5">
    <source>
        <dbReference type="Proteomes" id="UP000315235"/>
    </source>
</evidence>
<feature type="chain" id="PRO_5022001707" evidence="2">
    <location>
        <begin position="21"/>
        <end position="151"/>
    </location>
</feature>
<dbReference type="EMBL" id="VJOY01000024">
    <property type="protein sequence ID" value="TRX72948.1"/>
    <property type="molecule type" value="Genomic_DNA"/>
</dbReference>
<dbReference type="OrthoDB" id="7068596at2"/>
<name>A0A553GTV8_9PSED</name>
<dbReference type="RefSeq" id="WP_143490242.1">
    <property type="nucleotide sequence ID" value="NZ_VJOY01000024.1"/>
</dbReference>
<feature type="compositionally biased region" description="Low complexity" evidence="1">
    <location>
        <begin position="59"/>
        <end position="74"/>
    </location>
</feature>
<proteinExistence type="predicted"/>
<keyword evidence="2" id="KW-0732">Signal</keyword>
<evidence type="ECO:0000256" key="2">
    <source>
        <dbReference type="SAM" id="SignalP"/>
    </source>
</evidence>
<organism evidence="4 5">
    <name type="scientific">Pseudomonas mangiferae</name>
    <dbReference type="NCBI Taxonomy" id="2593654"/>
    <lineage>
        <taxon>Bacteria</taxon>
        <taxon>Pseudomonadati</taxon>
        <taxon>Pseudomonadota</taxon>
        <taxon>Gammaproteobacteria</taxon>
        <taxon>Pseudomonadales</taxon>
        <taxon>Pseudomonadaceae</taxon>
        <taxon>Pseudomonas</taxon>
    </lineage>
</organism>
<sequence length="151" mass="16510">MRRMILTGSLLLGLSSTVMAAQVYKWVDAQGVTHFGAQPPEGQETKAISTTVAPPPKGAEPATPAKPATAPTPDLTDDPEQKAIDEKVKKDVAVQEAERKKYCESTRTNLSQLQNNPRVREAVNGGVRKLTEEERQQRIVEMQKGISDNCL</sequence>
<feature type="signal peptide" evidence="2">
    <location>
        <begin position="1"/>
        <end position="20"/>
    </location>
</feature>